<accession>A0A2T6FZ29</accession>
<dbReference type="Pfam" id="PF12867">
    <property type="entry name" value="DinB_2"/>
    <property type="match status" value="1"/>
</dbReference>
<organism evidence="2 3">
    <name type="scientific">Paenibacillus elgii</name>
    <dbReference type="NCBI Taxonomy" id="189691"/>
    <lineage>
        <taxon>Bacteria</taxon>
        <taxon>Bacillati</taxon>
        <taxon>Bacillota</taxon>
        <taxon>Bacilli</taxon>
        <taxon>Bacillales</taxon>
        <taxon>Paenibacillaceae</taxon>
        <taxon>Paenibacillus</taxon>
    </lineage>
</organism>
<gene>
    <name evidence="2" type="ORF">C8Z91_21665</name>
</gene>
<proteinExistence type="predicted"/>
<dbReference type="AlphaFoldDB" id="A0A2T6FZ29"/>
<evidence type="ECO:0000313" key="3">
    <source>
        <dbReference type="Proteomes" id="UP000244184"/>
    </source>
</evidence>
<sequence>MNARRRKGPASFTAWYGQARLTKEDKTMGNDVRSKAELLADFHGLLAFAEEIRSVDERTWDKPMAPGKWTLKEVVGHLLLWDQYFYEAAVGKIAEGKPLMLKHLDFDAFNARAAQYGRDQSGGKLVEELVLWRSRIIDTLEALPETEFRRSFPDLDGKPFVISRYIPDFVWHDRHHMKQIREFLKSSS</sequence>
<feature type="domain" description="DinB-like" evidence="1">
    <location>
        <begin position="51"/>
        <end position="180"/>
    </location>
</feature>
<evidence type="ECO:0000259" key="1">
    <source>
        <dbReference type="Pfam" id="PF12867"/>
    </source>
</evidence>
<dbReference type="SUPFAM" id="SSF109854">
    <property type="entry name" value="DinB/YfiT-like putative metalloenzymes"/>
    <property type="match status" value="1"/>
</dbReference>
<dbReference type="Proteomes" id="UP000244184">
    <property type="component" value="Unassembled WGS sequence"/>
</dbReference>
<name>A0A2T6FZ29_9BACL</name>
<comment type="caution">
    <text evidence="2">The sequence shown here is derived from an EMBL/GenBank/DDBJ whole genome shotgun (WGS) entry which is preliminary data.</text>
</comment>
<evidence type="ECO:0000313" key="2">
    <source>
        <dbReference type="EMBL" id="PUA37168.1"/>
    </source>
</evidence>
<dbReference type="InterPro" id="IPR024775">
    <property type="entry name" value="DinB-like"/>
</dbReference>
<dbReference type="Gene3D" id="1.20.120.450">
    <property type="entry name" value="dinb family like domain"/>
    <property type="match status" value="1"/>
</dbReference>
<dbReference type="InterPro" id="IPR034660">
    <property type="entry name" value="DinB/YfiT-like"/>
</dbReference>
<reference evidence="2 3" key="1">
    <citation type="submission" date="2018-03" db="EMBL/GenBank/DDBJ databases">
        <title>Genome sequence of Paenibacillus elgii strain AC13 an antimicrobial compound producing bacteria.</title>
        <authorList>
            <person name="Kurokawa A.S."/>
            <person name="Araujo J.F."/>
            <person name="Costa R.A."/>
            <person name="Ortega D.B."/>
            <person name="Pires A.S."/>
            <person name="Pappas G.J.Jr."/>
            <person name="Franco O.L."/>
            <person name="Barreto C."/>
            <person name="Magalhaes B.S."/>
            <person name="Kruger R.H."/>
        </authorList>
    </citation>
    <scope>NUCLEOTIDE SEQUENCE [LARGE SCALE GENOMIC DNA]</scope>
    <source>
        <strain evidence="2 3">AC13</strain>
    </source>
</reference>
<protein>
    <recommendedName>
        <fullName evidence="1">DinB-like domain-containing protein</fullName>
    </recommendedName>
</protein>
<dbReference type="EMBL" id="PYHP01000061">
    <property type="protein sequence ID" value="PUA37168.1"/>
    <property type="molecule type" value="Genomic_DNA"/>
</dbReference>